<feature type="compositionally biased region" description="Polar residues" evidence="1">
    <location>
        <begin position="13"/>
        <end position="23"/>
    </location>
</feature>
<organism evidence="2 3">
    <name type="scientific">Eumeta variegata</name>
    <name type="common">Bagworm moth</name>
    <name type="synonym">Eumeta japonica</name>
    <dbReference type="NCBI Taxonomy" id="151549"/>
    <lineage>
        <taxon>Eukaryota</taxon>
        <taxon>Metazoa</taxon>
        <taxon>Ecdysozoa</taxon>
        <taxon>Arthropoda</taxon>
        <taxon>Hexapoda</taxon>
        <taxon>Insecta</taxon>
        <taxon>Pterygota</taxon>
        <taxon>Neoptera</taxon>
        <taxon>Endopterygota</taxon>
        <taxon>Lepidoptera</taxon>
        <taxon>Glossata</taxon>
        <taxon>Ditrysia</taxon>
        <taxon>Tineoidea</taxon>
        <taxon>Psychidae</taxon>
        <taxon>Oiketicinae</taxon>
        <taxon>Eumeta</taxon>
    </lineage>
</organism>
<keyword evidence="3" id="KW-1185">Reference proteome</keyword>
<accession>A0A4C1T914</accession>
<feature type="compositionally biased region" description="Basic and acidic residues" evidence="1">
    <location>
        <begin position="63"/>
        <end position="84"/>
    </location>
</feature>
<sequence length="84" mass="9638">MAVCESLRAADANQRSPLNNELHTSGDTKAADKIRSNHHAQRRREVRTYYNGHYTLSSVLKTNSDKDNASETKFDFDDRRLDRA</sequence>
<feature type="compositionally biased region" description="Basic residues" evidence="1">
    <location>
        <begin position="36"/>
        <end position="45"/>
    </location>
</feature>
<protein>
    <submittedName>
        <fullName evidence="2">Uncharacterized protein</fullName>
    </submittedName>
</protein>
<comment type="caution">
    <text evidence="2">The sequence shown here is derived from an EMBL/GenBank/DDBJ whole genome shotgun (WGS) entry which is preliminary data.</text>
</comment>
<evidence type="ECO:0000256" key="1">
    <source>
        <dbReference type="SAM" id="MobiDB-lite"/>
    </source>
</evidence>
<evidence type="ECO:0000313" key="3">
    <source>
        <dbReference type="Proteomes" id="UP000299102"/>
    </source>
</evidence>
<reference evidence="2 3" key="1">
    <citation type="journal article" date="2019" name="Commun. Biol.">
        <title>The bagworm genome reveals a unique fibroin gene that provides high tensile strength.</title>
        <authorList>
            <person name="Kono N."/>
            <person name="Nakamura H."/>
            <person name="Ohtoshi R."/>
            <person name="Tomita M."/>
            <person name="Numata K."/>
            <person name="Arakawa K."/>
        </authorList>
    </citation>
    <scope>NUCLEOTIDE SEQUENCE [LARGE SCALE GENOMIC DNA]</scope>
</reference>
<evidence type="ECO:0000313" key="2">
    <source>
        <dbReference type="EMBL" id="GBP10626.1"/>
    </source>
</evidence>
<feature type="compositionally biased region" description="Basic and acidic residues" evidence="1">
    <location>
        <begin position="24"/>
        <end position="35"/>
    </location>
</feature>
<proteinExistence type="predicted"/>
<dbReference type="AlphaFoldDB" id="A0A4C1T914"/>
<feature type="region of interest" description="Disordered" evidence="1">
    <location>
        <begin position="61"/>
        <end position="84"/>
    </location>
</feature>
<dbReference type="EMBL" id="BGZK01000041">
    <property type="protein sequence ID" value="GBP10626.1"/>
    <property type="molecule type" value="Genomic_DNA"/>
</dbReference>
<name>A0A4C1T914_EUMVA</name>
<dbReference type="Proteomes" id="UP000299102">
    <property type="component" value="Unassembled WGS sequence"/>
</dbReference>
<feature type="region of interest" description="Disordered" evidence="1">
    <location>
        <begin position="1"/>
        <end position="49"/>
    </location>
</feature>
<gene>
    <name evidence="2" type="ORF">EVAR_76441_1</name>
</gene>